<feature type="domain" description="Copper amine oxidase catalytic" evidence="13">
    <location>
        <begin position="585"/>
        <end position="821"/>
    </location>
</feature>
<proteinExistence type="inferred from homology"/>
<keyword evidence="5 9" id="KW-0801">TPQ</keyword>
<dbReference type="PANTHER" id="PTHR10638:SF18">
    <property type="entry name" value="AMINE OXIDASE [COPPER-CONTAINING] ZETA, PEROXISOMAL"/>
    <property type="match status" value="1"/>
</dbReference>
<evidence type="ECO:0000313" key="15">
    <source>
        <dbReference type="EMBL" id="CAD1820093.1"/>
    </source>
</evidence>
<feature type="compositionally biased region" description="Basic residues" evidence="12">
    <location>
        <begin position="24"/>
        <end position="34"/>
    </location>
</feature>
<feature type="domain" description="Copper amine oxidase N3-terminal" evidence="14">
    <location>
        <begin position="234"/>
        <end position="337"/>
    </location>
</feature>
<comment type="cofactor">
    <cofactor evidence="1">
        <name>Cu cation</name>
        <dbReference type="ChEBI" id="CHEBI:23378"/>
    </cofactor>
</comment>
<evidence type="ECO:0000256" key="9">
    <source>
        <dbReference type="PIRSR" id="PIRSR600269-50"/>
    </source>
</evidence>
<evidence type="ECO:0000256" key="7">
    <source>
        <dbReference type="ARBA" id="ARBA00023008"/>
    </source>
</evidence>
<dbReference type="SUPFAM" id="SSF54416">
    <property type="entry name" value="Amine oxidase N-terminal region"/>
    <property type="match status" value="2"/>
</dbReference>
<keyword evidence="4 11" id="KW-0479">Metal-binding</keyword>
<evidence type="ECO:0000256" key="12">
    <source>
        <dbReference type="SAM" id="MobiDB-lite"/>
    </source>
</evidence>
<feature type="domain" description="Copper amine oxidase catalytic" evidence="13">
    <location>
        <begin position="363"/>
        <end position="535"/>
    </location>
</feature>
<dbReference type="FunFam" id="2.70.98.20:FF:000001">
    <property type="entry name" value="Amine oxidase"/>
    <property type="match status" value="1"/>
</dbReference>
<dbReference type="EC" id="1.4.3.-" evidence="11"/>
<feature type="region of interest" description="Disordered" evidence="12">
    <location>
        <begin position="1"/>
        <end position="57"/>
    </location>
</feature>
<dbReference type="InterPro" id="IPR016182">
    <property type="entry name" value="Cu_amine_oxidase_N-reg"/>
</dbReference>
<dbReference type="Gene3D" id="3.10.450.40">
    <property type="match status" value="2"/>
</dbReference>
<protein>
    <recommendedName>
        <fullName evidence="11">Amine oxidase</fullName>
        <ecNumber evidence="11">1.4.3.-</ecNumber>
    </recommendedName>
</protein>
<evidence type="ECO:0000259" key="14">
    <source>
        <dbReference type="Pfam" id="PF02728"/>
    </source>
</evidence>
<dbReference type="GO" id="GO:0048038">
    <property type="term" value="F:quinone binding"/>
    <property type="evidence" value="ECO:0007669"/>
    <property type="project" value="InterPro"/>
</dbReference>
<dbReference type="InterPro" id="IPR015802">
    <property type="entry name" value="Cu_amine_oxidase_N3"/>
</dbReference>
<evidence type="ECO:0000259" key="13">
    <source>
        <dbReference type="Pfam" id="PF01179"/>
    </source>
</evidence>
<keyword evidence="6 11" id="KW-0560">Oxidoreductase</keyword>
<sequence length="850" mass="94911">MSDRSEGYYGGYGELANPLQWPQLRKRRRHAAPRGRREGRGRPRGAGGRGGGGIAPKAVGEWAVNGKRSASATAAATGSGSGSAAAAAVNSLIRAPVEDIEEPTAPTTAKASSKGKIPGFCWISIMTRAQTRHPLEPLSAAEISVAVATVRAAGATPEVRDGMRFIEVVLLEPEKNVVALADAYFFPLSNHRCYLELKGVRVWIVELSEVHAATRGGHHRGKAISSEIVPDVQPPMDAVEYADCEAVVKSYPPFMEAMKKRGIEDMDLVMVDAWCVGYYSDADAPSRRLAKPLIFCRTESDCPMENGYARPVEGIYILVDIQNNVVIEFEDRKLVPLPPADPLRNYTPGETRGGVDRSDVKPIHILQPEGPSFRINGYYVEWQKWNFRIGFTPREGLVIYSVAYVDGNRGRRPVAHRLSFVEMVVPYGDPNEPHYRKNAFDAGEDGLGKNAHSLKKGCDCLGYIKYFDAHFTNYTGGVETIENCVCLHEEDHGILWKHQDWRTGLAEVRRSRRLTVSFICTVANYEYGFFWHFYQLRVMDCCAVACHDTYCVDSGTMQFVQLIPLLEEMSTSRSWMLLVVLPPVKDGKIEAEVKLTGILSLGALLPGESRKYGTTIAPGLYAPVHQHFFVARMDMAVDCKPTETFNQVVEVNVKVEEPGQHNIHNNAFYAEEKLLRSELEAMRDCNPSSARHWIVRNTRTVNRTGQPTGYKLMPGSNCLPLARPEAKFLRRAAFLKHNLWVTPYKRDEMFPGGEFPNQNPRINEGLATWVKKNRSLEETDIVLWYIFGVTHIPRLEDWPVMPAERIGFMLMPHGFFNCSPAVDVPPNTSDVEIKESGSTKLIQNTLLAKL</sequence>
<evidence type="ECO:0000256" key="11">
    <source>
        <dbReference type="RuleBase" id="RU000672"/>
    </source>
</evidence>
<comment type="cofactor">
    <cofactor evidence="11">
        <name>Cu cation</name>
        <dbReference type="ChEBI" id="CHEBI:23378"/>
    </cofactor>
    <text evidence="11">Contains 1 topaquinone per subunit.</text>
</comment>
<evidence type="ECO:0000256" key="1">
    <source>
        <dbReference type="ARBA" id="ARBA00001935"/>
    </source>
</evidence>
<dbReference type="FunFam" id="3.10.450.40:FF:000002">
    <property type="entry name" value="Amine oxidase"/>
    <property type="match status" value="1"/>
</dbReference>
<dbReference type="Pfam" id="PF02728">
    <property type="entry name" value="Cu_amine_oxidN3"/>
    <property type="match status" value="1"/>
</dbReference>
<dbReference type="InterPro" id="IPR036460">
    <property type="entry name" value="Cu_amine_oxidase_C_sf"/>
</dbReference>
<dbReference type="Pfam" id="PF01179">
    <property type="entry name" value="Cu_amine_oxid"/>
    <property type="match status" value="2"/>
</dbReference>
<keyword evidence="8" id="KW-1015">Disulfide bond</keyword>
<accession>A0A6V7NND5</accession>
<keyword evidence="7 11" id="KW-0186">Copper</keyword>
<dbReference type="GO" id="GO:0008131">
    <property type="term" value="F:primary methylamine oxidase activity"/>
    <property type="evidence" value="ECO:0007669"/>
    <property type="project" value="InterPro"/>
</dbReference>
<comment type="similarity">
    <text evidence="2 11">Belongs to the copper/topaquinone oxidase family.</text>
</comment>
<feature type="modified residue" description="2',4',5'-topaquinone" evidence="10">
    <location>
        <position position="525"/>
    </location>
</feature>
<evidence type="ECO:0000256" key="6">
    <source>
        <dbReference type="ARBA" id="ARBA00023002"/>
    </source>
</evidence>
<dbReference type="GO" id="GO:0009308">
    <property type="term" value="P:amine metabolic process"/>
    <property type="evidence" value="ECO:0007669"/>
    <property type="project" value="UniProtKB-UniRule"/>
</dbReference>
<dbReference type="EMBL" id="LR862140">
    <property type="protein sequence ID" value="CAD1820093.1"/>
    <property type="molecule type" value="Genomic_DNA"/>
</dbReference>
<organism evidence="15">
    <name type="scientific">Ananas comosus var. bracteatus</name>
    <name type="common">red pineapple</name>
    <dbReference type="NCBI Taxonomy" id="296719"/>
    <lineage>
        <taxon>Eukaryota</taxon>
        <taxon>Viridiplantae</taxon>
        <taxon>Streptophyta</taxon>
        <taxon>Embryophyta</taxon>
        <taxon>Tracheophyta</taxon>
        <taxon>Spermatophyta</taxon>
        <taxon>Magnoliopsida</taxon>
        <taxon>Liliopsida</taxon>
        <taxon>Poales</taxon>
        <taxon>Bromeliaceae</taxon>
        <taxon>Bromelioideae</taxon>
        <taxon>Ananas</taxon>
    </lineage>
</organism>
<name>A0A6V7NND5_ANACO</name>
<dbReference type="Gene3D" id="2.70.98.20">
    <property type="entry name" value="Copper amine oxidase, catalytic domain"/>
    <property type="match status" value="1"/>
</dbReference>
<dbReference type="InterPro" id="IPR000269">
    <property type="entry name" value="Cu_amine_oxidase"/>
</dbReference>
<dbReference type="InterPro" id="IPR015798">
    <property type="entry name" value="Cu_amine_oxidase_C"/>
</dbReference>
<feature type="active site" description="Schiff-base intermediate with substrate; via topaquinone" evidence="9">
    <location>
        <position position="525"/>
    </location>
</feature>
<dbReference type="SUPFAM" id="SSF49998">
    <property type="entry name" value="Amine oxidase catalytic domain"/>
    <property type="match status" value="2"/>
</dbReference>
<comment type="subunit">
    <text evidence="3">Homodimer.</text>
</comment>
<evidence type="ECO:0000256" key="10">
    <source>
        <dbReference type="PIRSR" id="PIRSR600269-51"/>
    </source>
</evidence>
<dbReference type="AlphaFoldDB" id="A0A6V7NND5"/>
<feature type="active site" description="Proton acceptor" evidence="9">
    <location>
        <position position="441"/>
    </location>
</feature>
<evidence type="ECO:0000256" key="4">
    <source>
        <dbReference type="ARBA" id="ARBA00022723"/>
    </source>
</evidence>
<comment type="PTM">
    <text evidence="10 11">Topaquinone (TPQ) is generated by copper-dependent autoxidation of a specific tyrosyl residue.</text>
</comment>
<feature type="compositionally biased region" description="Gly residues" evidence="12">
    <location>
        <begin position="44"/>
        <end position="54"/>
    </location>
</feature>
<dbReference type="GO" id="GO:0005507">
    <property type="term" value="F:copper ion binding"/>
    <property type="evidence" value="ECO:0007669"/>
    <property type="project" value="InterPro"/>
</dbReference>
<evidence type="ECO:0000256" key="2">
    <source>
        <dbReference type="ARBA" id="ARBA00007983"/>
    </source>
</evidence>
<evidence type="ECO:0000256" key="8">
    <source>
        <dbReference type="ARBA" id="ARBA00023157"/>
    </source>
</evidence>
<reference evidence="15" key="1">
    <citation type="submission" date="2020-07" db="EMBL/GenBank/DDBJ databases">
        <authorList>
            <person name="Lin J."/>
        </authorList>
    </citation>
    <scope>NUCLEOTIDE SEQUENCE</scope>
</reference>
<evidence type="ECO:0000256" key="3">
    <source>
        <dbReference type="ARBA" id="ARBA00011738"/>
    </source>
</evidence>
<evidence type="ECO:0000256" key="5">
    <source>
        <dbReference type="ARBA" id="ARBA00022772"/>
    </source>
</evidence>
<gene>
    <name evidence="15" type="ORF">CB5_LOCUS3304</name>
</gene>
<dbReference type="PANTHER" id="PTHR10638">
    <property type="entry name" value="COPPER AMINE OXIDASE"/>
    <property type="match status" value="1"/>
</dbReference>